<dbReference type="Proteomes" id="UP000023152">
    <property type="component" value="Unassembled WGS sequence"/>
</dbReference>
<evidence type="ECO:0000313" key="4">
    <source>
        <dbReference type="Proteomes" id="UP000023152"/>
    </source>
</evidence>
<proteinExistence type="predicted"/>
<sequence length="406" mass="46947">MYMYIILPKYTYIRTHSHLSICFFFFKKKIIIITMDLTFDTKTKKKSNNKNQVCKKTNKQTNKQIRNKQINKDSYVCIYYIKKHSIKFIKESTLCMCMYVCVCVCIVFLLLLWSSPLQIENQNESVAIDLQYIFMKHALDKEEQNSYDVEKCDSDELYIDLCKFSSFWNWFISCCHLMYELRHLWDGIDQRALARRSQKKASLNPTSHRDIGNATIVSSEKDASTEHNDHNLALSITVPGVHETSSTEHNKTGAEPWCATPSIIRNASYSDQAIVHIPARLSESEPNTKKRNSQELHILNSEEHNLDEYHEKSKSASLPNEVEPGTWNEIPSSRTRSNSHQQEDDNKSESEDEERSASNRSLSKDKPSGVTSFKNSEPPLQTVQLDFFMSREICEKVLQACPQGII</sequence>
<feature type="transmembrane region" description="Helical" evidence="2">
    <location>
        <begin position="93"/>
        <end position="113"/>
    </location>
</feature>
<keyword evidence="2" id="KW-0812">Transmembrane</keyword>
<organism evidence="3 4">
    <name type="scientific">Reticulomyxa filosa</name>
    <dbReference type="NCBI Taxonomy" id="46433"/>
    <lineage>
        <taxon>Eukaryota</taxon>
        <taxon>Sar</taxon>
        <taxon>Rhizaria</taxon>
        <taxon>Retaria</taxon>
        <taxon>Foraminifera</taxon>
        <taxon>Monothalamids</taxon>
        <taxon>Reticulomyxidae</taxon>
        <taxon>Reticulomyxa</taxon>
    </lineage>
</organism>
<dbReference type="AlphaFoldDB" id="X6M967"/>
<protein>
    <submittedName>
        <fullName evidence="3">Uncharacterized protein</fullName>
    </submittedName>
</protein>
<keyword evidence="2" id="KW-1133">Transmembrane helix</keyword>
<dbReference type="EMBL" id="ASPP01023717">
    <property type="protein sequence ID" value="ETO10022.1"/>
    <property type="molecule type" value="Genomic_DNA"/>
</dbReference>
<comment type="caution">
    <text evidence="3">The sequence shown here is derived from an EMBL/GenBank/DDBJ whole genome shotgun (WGS) entry which is preliminary data.</text>
</comment>
<evidence type="ECO:0000313" key="3">
    <source>
        <dbReference type="EMBL" id="ETO10022.1"/>
    </source>
</evidence>
<accession>X6M967</accession>
<keyword evidence="4" id="KW-1185">Reference proteome</keyword>
<keyword evidence="2" id="KW-0472">Membrane</keyword>
<feature type="compositionally biased region" description="Polar residues" evidence="1">
    <location>
        <begin position="329"/>
        <end position="340"/>
    </location>
</feature>
<name>X6M967_RETFI</name>
<gene>
    <name evidence="3" type="ORF">RFI_27355</name>
</gene>
<feature type="compositionally biased region" description="Basic and acidic residues" evidence="1">
    <location>
        <begin position="303"/>
        <end position="314"/>
    </location>
</feature>
<evidence type="ECO:0000256" key="2">
    <source>
        <dbReference type="SAM" id="Phobius"/>
    </source>
</evidence>
<reference evidence="3 4" key="1">
    <citation type="journal article" date="2013" name="Curr. Biol.">
        <title>The Genome of the Foraminiferan Reticulomyxa filosa.</title>
        <authorList>
            <person name="Glockner G."/>
            <person name="Hulsmann N."/>
            <person name="Schleicher M."/>
            <person name="Noegel A.A."/>
            <person name="Eichinger L."/>
            <person name="Gallinger C."/>
            <person name="Pawlowski J."/>
            <person name="Sierra R."/>
            <person name="Euteneuer U."/>
            <person name="Pillet L."/>
            <person name="Moustafa A."/>
            <person name="Platzer M."/>
            <person name="Groth M."/>
            <person name="Szafranski K."/>
            <person name="Schliwa M."/>
        </authorList>
    </citation>
    <scope>NUCLEOTIDE SEQUENCE [LARGE SCALE GENOMIC DNA]</scope>
</reference>
<feature type="region of interest" description="Disordered" evidence="1">
    <location>
        <begin position="303"/>
        <end position="377"/>
    </location>
</feature>
<evidence type="ECO:0000256" key="1">
    <source>
        <dbReference type="SAM" id="MobiDB-lite"/>
    </source>
</evidence>